<keyword evidence="4" id="KW-1185">Reference proteome</keyword>
<evidence type="ECO:0000256" key="1">
    <source>
        <dbReference type="SAM" id="Phobius"/>
    </source>
</evidence>
<name>A0A1S1REV2_9ACTN</name>
<dbReference type="Pfam" id="PF13845">
    <property type="entry name" value="Septum_form"/>
    <property type="match status" value="1"/>
</dbReference>
<keyword evidence="1" id="KW-0472">Membrane</keyword>
<feature type="transmembrane region" description="Helical" evidence="1">
    <location>
        <begin position="74"/>
        <end position="95"/>
    </location>
</feature>
<comment type="caution">
    <text evidence="3">The sequence shown here is derived from an EMBL/GenBank/DDBJ whole genome shotgun (WGS) entry which is preliminary data.</text>
</comment>
<dbReference type="EMBL" id="MBLM01000025">
    <property type="protein sequence ID" value="OHV43995.1"/>
    <property type="molecule type" value="Genomic_DNA"/>
</dbReference>
<organism evidence="3 4">
    <name type="scientific">Parafrankia colletiae</name>
    <dbReference type="NCBI Taxonomy" id="573497"/>
    <lineage>
        <taxon>Bacteria</taxon>
        <taxon>Bacillati</taxon>
        <taxon>Actinomycetota</taxon>
        <taxon>Actinomycetes</taxon>
        <taxon>Frankiales</taxon>
        <taxon>Frankiaceae</taxon>
        <taxon>Parafrankia</taxon>
    </lineage>
</organism>
<keyword evidence="1" id="KW-1133">Transmembrane helix</keyword>
<accession>A0A1S1REV2</accession>
<dbReference type="InterPro" id="IPR026004">
    <property type="entry name" value="Septum_form"/>
</dbReference>
<evidence type="ECO:0000259" key="2">
    <source>
        <dbReference type="Pfam" id="PF13845"/>
    </source>
</evidence>
<gene>
    <name evidence="3" type="ORF">CC117_09955</name>
</gene>
<evidence type="ECO:0000313" key="4">
    <source>
        <dbReference type="Proteomes" id="UP000179627"/>
    </source>
</evidence>
<protein>
    <recommendedName>
        <fullName evidence="2">Septum formation-related domain-containing protein</fullName>
    </recommendedName>
</protein>
<dbReference type="OrthoDB" id="3628931at2"/>
<dbReference type="Proteomes" id="UP000179627">
    <property type="component" value="Unassembled WGS sequence"/>
</dbReference>
<dbReference type="AlphaFoldDB" id="A0A1S1REV2"/>
<proteinExistence type="predicted"/>
<keyword evidence="1" id="KW-0812">Transmembrane</keyword>
<dbReference type="RefSeq" id="WP_071082481.1">
    <property type="nucleotide sequence ID" value="NZ_MBLM01000025.1"/>
</dbReference>
<sequence>MASQHPDPFEDVRLDERFVRSARFLEPSARERTGQMSLARGARCGVVPAPRGLQGLVYRLFVAPPRPAPRARRLTWVLAVLTLAVGMISLTFVALRHTARGVPVASTPLPPSGISVDGTGLASTAAADGLTRATSGLASSTSSPVGGRGVDPALGAPGGFALAPDVFRSLAVGDCLTWAVMSVTPLAIPGSGDAPAPRPVACTEPHLDEITRIVDLSGRFGSWPGAARLGAAAADDCAESLRDYFGGLDAAPHHVVGSVRPDQASWERGVHSIVCTIRADDLLPDRGRFAPPGIVRS</sequence>
<reference evidence="4" key="1">
    <citation type="submission" date="2016-07" db="EMBL/GenBank/DDBJ databases">
        <title>Sequence Frankia sp. strain CcI1.17.</title>
        <authorList>
            <person name="Ghodhbane-Gtari F."/>
            <person name="Swanson E."/>
            <person name="Gueddou A."/>
            <person name="Morris K."/>
            <person name="Hezbri K."/>
            <person name="Ktari A."/>
            <person name="Nouioui I."/>
            <person name="Abebe-Akele F."/>
            <person name="Simpson S."/>
            <person name="Thomas K."/>
            <person name="Gtari M."/>
            <person name="Tisa L.S."/>
            <person name="Hurst S."/>
        </authorList>
    </citation>
    <scope>NUCLEOTIDE SEQUENCE [LARGE SCALE GENOMIC DNA]</scope>
    <source>
        <strain evidence="4">Cc1.17</strain>
    </source>
</reference>
<feature type="domain" description="Septum formation-related" evidence="2">
    <location>
        <begin position="188"/>
        <end position="275"/>
    </location>
</feature>
<evidence type="ECO:0000313" key="3">
    <source>
        <dbReference type="EMBL" id="OHV43995.1"/>
    </source>
</evidence>